<dbReference type="SMART" id="SM01326">
    <property type="entry name" value="PTEN_C2"/>
    <property type="match status" value="1"/>
</dbReference>
<evidence type="ECO:0000259" key="6">
    <source>
        <dbReference type="PROSITE" id="PS51181"/>
    </source>
</evidence>
<dbReference type="InterPro" id="IPR051281">
    <property type="entry name" value="Dual-spec_lipid-protein_phosph"/>
</dbReference>
<protein>
    <recommendedName>
        <fullName evidence="9">Phosphatidylinositol-3,4,5-trisphosphate 3-phosphatase</fullName>
    </recommendedName>
</protein>
<proteinExistence type="inferred from homology"/>
<dbReference type="InterPro" id="IPR029023">
    <property type="entry name" value="Tensin_phosphatase"/>
</dbReference>
<dbReference type="PROSITE" id="PS50056">
    <property type="entry name" value="TYR_PHOSPHATASE_2"/>
    <property type="match status" value="1"/>
</dbReference>
<dbReference type="SUPFAM" id="SSF49562">
    <property type="entry name" value="C2 domain (Calcium/lipid-binding domain, CaLB)"/>
    <property type="match status" value="1"/>
</dbReference>
<dbReference type="SMART" id="SM00404">
    <property type="entry name" value="PTPc_motif"/>
    <property type="match status" value="1"/>
</dbReference>
<sequence length="431" mass="47878">MAPKIKSPKALVSKKKRRYRENGFDLDLSYIAAGNNAGDGGDSAKRHEVGSKDVQRISLREAEADADALEGGQIIAMGFPAEGVSTLWRNPLDEVRRFLETHHPDRYQIYNLCSEPSFQSSLSGFDDSNGGSDDSNSRRVCHHFGFDDRTPPPIEMIRPFCASVHEWLTLDGANVAAVHCRAGKGRTGTMISCYLLHSGHSRTAEEALRTFGVDRTKNGRGVTIPSQMRYVHYYERVLGGFEAKPQLYKIERVRLTGGIPDFASAVAGGGCDPFLRISEVRLDENSGDNGIMFSMLARKEVVYDQRKHIKSIRHYSAGGDKANGAIDLHCSDHDVIVKGDVRLSLYHEEISWPKSKKKEMCRVWFHTGFVKEDGKSIAGESIGRCHILSFTKANIDWACKDKKSKVFDAGFEMEVILTDLQASKSTDVPAM</sequence>
<dbReference type="Gene3D" id="2.60.40.1110">
    <property type="match status" value="1"/>
</dbReference>
<keyword evidence="3" id="KW-0378">Hydrolase</keyword>
<dbReference type="Pfam" id="PF22784">
    <property type="entry name" value="PTP-SAK"/>
    <property type="match status" value="1"/>
</dbReference>
<dbReference type="Pfam" id="PF10409">
    <property type="entry name" value="PTEN_C2"/>
    <property type="match status" value="1"/>
</dbReference>
<evidence type="ECO:0008006" key="9">
    <source>
        <dbReference type="Google" id="ProtNLM"/>
    </source>
</evidence>
<dbReference type="GO" id="GO:0016314">
    <property type="term" value="F:phosphatidylinositol-3,4,5-trisphosphate 3-phosphatase activity"/>
    <property type="evidence" value="ECO:0007669"/>
    <property type="project" value="TreeGrafter"/>
</dbReference>
<dbReference type="InterPro" id="IPR035892">
    <property type="entry name" value="C2_domain_sf"/>
</dbReference>
<dbReference type="InterPro" id="IPR003595">
    <property type="entry name" value="Tyr_Pase_cat"/>
</dbReference>
<evidence type="ECO:0000256" key="1">
    <source>
        <dbReference type="ARBA" id="ARBA00004316"/>
    </source>
</evidence>
<dbReference type="GO" id="GO:0042995">
    <property type="term" value="C:cell projection"/>
    <property type="evidence" value="ECO:0007669"/>
    <property type="project" value="UniProtKB-SubCell"/>
</dbReference>
<feature type="domain" description="C2 tensin-type" evidence="7">
    <location>
        <begin position="245"/>
        <end position="420"/>
    </location>
</feature>
<evidence type="ECO:0000313" key="8">
    <source>
        <dbReference type="EMBL" id="CAE2218471.1"/>
    </source>
</evidence>
<dbReference type="AlphaFoldDB" id="A0A7S4I4M9"/>
<keyword evidence="4" id="KW-0966">Cell projection</keyword>
<evidence type="ECO:0000256" key="3">
    <source>
        <dbReference type="ARBA" id="ARBA00022801"/>
    </source>
</evidence>
<evidence type="ECO:0000256" key="2">
    <source>
        <dbReference type="ARBA" id="ARBA00007881"/>
    </source>
</evidence>
<dbReference type="InterPro" id="IPR057023">
    <property type="entry name" value="PTP-SAK"/>
</dbReference>
<evidence type="ECO:0000259" key="5">
    <source>
        <dbReference type="PROSITE" id="PS50056"/>
    </source>
</evidence>
<dbReference type="GO" id="GO:0005829">
    <property type="term" value="C:cytosol"/>
    <property type="evidence" value="ECO:0007669"/>
    <property type="project" value="TreeGrafter"/>
</dbReference>
<organism evidence="8">
    <name type="scientific">Odontella aurita</name>
    <dbReference type="NCBI Taxonomy" id="265563"/>
    <lineage>
        <taxon>Eukaryota</taxon>
        <taxon>Sar</taxon>
        <taxon>Stramenopiles</taxon>
        <taxon>Ochrophyta</taxon>
        <taxon>Bacillariophyta</taxon>
        <taxon>Mediophyceae</taxon>
        <taxon>Biddulphiophycidae</taxon>
        <taxon>Eupodiscales</taxon>
        <taxon>Odontellaceae</taxon>
        <taxon>Odontella</taxon>
    </lineage>
</organism>
<comment type="similarity">
    <text evidence="2">Belongs to the PTEN phosphatase protein family.</text>
</comment>
<gene>
    <name evidence="8" type="ORF">OAUR00152_LOCUS7393</name>
</gene>
<feature type="domain" description="Phosphatase tensin-type" evidence="6">
    <location>
        <begin position="17"/>
        <end position="241"/>
    </location>
</feature>
<dbReference type="Gene3D" id="3.90.190.10">
    <property type="entry name" value="Protein tyrosine phosphatase superfamily"/>
    <property type="match status" value="1"/>
</dbReference>
<feature type="domain" description="Tyrosine specific protein phosphatases" evidence="5">
    <location>
        <begin position="158"/>
        <end position="215"/>
    </location>
</feature>
<accession>A0A7S4I4M9</accession>
<dbReference type="PROSITE" id="PS51182">
    <property type="entry name" value="C2_TENSIN"/>
    <property type="match status" value="1"/>
</dbReference>
<dbReference type="PROSITE" id="PS51181">
    <property type="entry name" value="PPASE_TENSIN"/>
    <property type="match status" value="1"/>
</dbReference>
<dbReference type="InterPro" id="IPR014020">
    <property type="entry name" value="Tensin_C2-dom"/>
</dbReference>
<reference evidence="8" key="1">
    <citation type="submission" date="2021-01" db="EMBL/GenBank/DDBJ databases">
        <authorList>
            <person name="Corre E."/>
            <person name="Pelletier E."/>
            <person name="Niang G."/>
            <person name="Scheremetjew M."/>
            <person name="Finn R."/>
            <person name="Kale V."/>
            <person name="Holt S."/>
            <person name="Cochrane G."/>
            <person name="Meng A."/>
            <person name="Brown T."/>
            <person name="Cohen L."/>
        </authorList>
    </citation>
    <scope>NUCLEOTIDE SEQUENCE</scope>
    <source>
        <strain evidence="8">Isolate 1302-5</strain>
    </source>
</reference>
<dbReference type="InterPro" id="IPR016130">
    <property type="entry name" value="Tyr_Pase_AS"/>
</dbReference>
<name>A0A7S4I4M9_9STRA</name>
<dbReference type="SUPFAM" id="SSF52799">
    <property type="entry name" value="(Phosphotyrosine protein) phosphatases II"/>
    <property type="match status" value="1"/>
</dbReference>
<dbReference type="PANTHER" id="PTHR12305">
    <property type="entry name" value="PHOSPHATASE WITH HOMOLOGY TO TENSIN"/>
    <property type="match status" value="1"/>
</dbReference>
<dbReference type="PROSITE" id="PS00383">
    <property type="entry name" value="TYR_PHOSPHATASE_1"/>
    <property type="match status" value="1"/>
</dbReference>
<comment type="subcellular location">
    <subcellularLocation>
        <location evidence="1">Cell projection</location>
    </subcellularLocation>
</comment>
<dbReference type="EMBL" id="HBKQ01010994">
    <property type="protein sequence ID" value="CAE2218471.1"/>
    <property type="molecule type" value="Transcribed_RNA"/>
</dbReference>
<evidence type="ECO:0000259" key="7">
    <source>
        <dbReference type="PROSITE" id="PS51182"/>
    </source>
</evidence>
<dbReference type="InterPro" id="IPR000387">
    <property type="entry name" value="Tyr_Pase_dom"/>
</dbReference>
<dbReference type="InterPro" id="IPR029021">
    <property type="entry name" value="Prot-tyrosine_phosphatase-like"/>
</dbReference>
<evidence type="ECO:0000256" key="4">
    <source>
        <dbReference type="ARBA" id="ARBA00023273"/>
    </source>
</evidence>